<feature type="region of interest" description="Disordered" evidence="1">
    <location>
        <begin position="70"/>
        <end position="94"/>
    </location>
</feature>
<gene>
    <name evidence="2" type="ORF">AK812_SmicGene16050</name>
</gene>
<protein>
    <submittedName>
        <fullName evidence="2">Uncharacterized protein</fullName>
    </submittedName>
</protein>
<organism evidence="2 3">
    <name type="scientific">Symbiodinium microadriaticum</name>
    <name type="common">Dinoflagellate</name>
    <name type="synonym">Zooxanthella microadriatica</name>
    <dbReference type="NCBI Taxonomy" id="2951"/>
    <lineage>
        <taxon>Eukaryota</taxon>
        <taxon>Sar</taxon>
        <taxon>Alveolata</taxon>
        <taxon>Dinophyceae</taxon>
        <taxon>Suessiales</taxon>
        <taxon>Symbiodiniaceae</taxon>
        <taxon>Symbiodinium</taxon>
    </lineage>
</organism>
<dbReference type="EMBL" id="LSRX01000300">
    <property type="protein sequence ID" value="OLQ01221.1"/>
    <property type="molecule type" value="Genomic_DNA"/>
</dbReference>
<reference evidence="2 3" key="1">
    <citation type="submission" date="2016-02" db="EMBL/GenBank/DDBJ databases">
        <title>Genome analysis of coral dinoflagellate symbionts highlights evolutionary adaptations to a symbiotic lifestyle.</title>
        <authorList>
            <person name="Aranda M."/>
            <person name="Li Y."/>
            <person name="Liew Y.J."/>
            <person name="Baumgarten S."/>
            <person name="Simakov O."/>
            <person name="Wilson M."/>
            <person name="Piel J."/>
            <person name="Ashoor H."/>
            <person name="Bougouffa S."/>
            <person name="Bajic V.B."/>
            <person name="Ryu T."/>
            <person name="Ravasi T."/>
            <person name="Bayer T."/>
            <person name="Micklem G."/>
            <person name="Kim H."/>
            <person name="Bhak J."/>
            <person name="Lajeunesse T.C."/>
            <person name="Voolstra C.R."/>
        </authorList>
    </citation>
    <scope>NUCLEOTIDE SEQUENCE [LARGE SCALE GENOMIC DNA]</scope>
    <source>
        <strain evidence="2 3">CCMP2467</strain>
    </source>
</reference>
<evidence type="ECO:0000313" key="3">
    <source>
        <dbReference type="Proteomes" id="UP000186817"/>
    </source>
</evidence>
<sequence>MGCAAAVTLPSPAAVKVEKMKPAPAPIGLEAPTDEPSELNVVSNSTMRGVDAEPARHRLPDAASFAGPSIQCSRRSWDSETSESHEGIPREPNRASHECHIREFNVFRAAVEIDPETFTEILETRLLRMRHPVAGKVQEHRCAQELFTAASGSSYAGYTRASASVGATDDSIAGLRPTDRSSRPIGAVAGGGRNRRASTIPLVDPWVRARMCPIIEL</sequence>
<accession>A0A1Q9E1D4</accession>
<dbReference type="Proteomes" id="UP000186817">
    <property type="component" value="Unassembled WGS sequence"/>
</dbReference>
<proteinExistence type="predicted"/>
<keyword evidence="3" id="KW-1185">Reference proteome</keyword>
<comment type="caution">
    <text evidence="2">The sequence shown here is derived from an EMBL/GenBank/DDBJ whole genome shotgun (WGS) entry which is preliminary data.</text>
</comment>
<evidence type="ECO:0000313" key="2">
    <source>
        <dbReference type="EMBL" id="OLQ01221.1"/>
    </source>
</evidence>
<dbReference type="AlphaFoldDB" id="A0A1Q9E1D4"/>
<feature type="compositionally biased region" description="Basic and acidic residues" evidence="1">
    <location>
        <begin position="75"/>
        <end position="94"/>
    </location>
</feature>
<evidence type="ECO:0000256" key="1">
    <source>
        <dbReference type="SAM" id="MobiDB-lite"/>
    </source>
</evidence>
<name>A0A1Q9E1D4_SYMMI</name>